<protein>
    <submittedName>
        <fullName evidence="1">Uncharacterized protein</fullName>
    </submittedName>
</protein>
<gene>
    <name evidence="1" type="ORF">SARC_09350</name>
</gene>
<accession>A0A0L0FN50</accession>
<proteinExistence type="predicted"/>
<name>A0A0L0FN50_9EUKA</name>
<dbReference type="GeneID" id="25909854"/>
<dbReference type="Proteomes" id="UP000054560">
    <property type="component" value="Unassembled WGS sequence"/>
</dbReference>
<organism evidence="1 2">
    <name type="scientific">Sphaeroforma arctica JP610</name>
    <dbReference type="NCBI Taxonomy" id="667725"/>
    <lineage>
        <taxon>Eukaryota</taxon>
        <taxon>Ichthyosporea</taxon>
        <taxon>Ichthyophonida</taxon>
        <taxon>Sphaeroforma</taxon>
    </lineage>
</organism>
<reference evidence="1 2" key="1">
    <citation type="submission" date="2011-02" db="EMBL/GenBank/DDBJ databases">
        <title>The Genome Sequence of Sphaeroforma arctica JP610.</title>
        <authorList>
            <consortium name="The Broad Institute Genome Sequencing Platform"/>
            <person name="Russ C."/>
            <person name="Cuomo C."/>
            <person name="Young S.K."/>
            <person name="Zeng Q."/>
            <person name="Gargeya S."/>
            <person name="Alvarado L."/>
            <person name="Berlin A."/>
            <person name="Chapman S.B."/>
            <person name="Chen Z."/>
            <person name="Freedman E."/>
            <person name="Gellesch M."/>
            <person name="Goldberg J."/>
            <person name="Griggs A."/>
            <person name="Gujja S."/>
            <person name="Heilman E."/>
            <person name="Heiman D."/>
            <person name="Howarth C."/>
            <person name="Mehta T."/>
            <person name="Neiman D."/>
            <person name="Pearson M."/>
            <person name="Roberts A."/>
            <person name="Saif S."/>
            <person name="Shea T."/>
            <person name="Shenoy N."/>
            <person name="Sisk P."/>
            <person name="Stolte C."/>
            <person name="Sykes S."/>
            <person name="White J."/>
            <person name="Yandava C."/>
            <person name="Burger G."/>
            <person name="Gray M.W."/>
            <person name="Holland P.W.H."/>
            <person name="King N."/>
            <person name="Lang F.B.F."/>
            <person name="Roger A.J."/>
            <person name="Ruiz-Trillo I."/>
            <person name="Haas B."/>
            <person name="Nusbaum C."/>
            <person name="Birren B."/>
        </authorList>
    </citation>
    <scope>NUCLEOTIDE SEQUENCE [LARGE SCALE GENOMIC DNA]</scope>
    <source>
        <strain evidence="1 2">JP610</strain>
    </source>
</reference>
<evidence type="ECO:0000313" key="2">
    <source>
        <dbReference type="Proteomes" id="UP000054560"/>
    </source>
</evidence>
<keyword evidence="2" id="KW-1185">Reference proteome</keyword>
<dbReference type="EMBL" id="KQ242537">
    <property type="protein sequence ID" value="KNC78210.1"/>
    <property type="molecule type" value="Genomic_DNA"/>
</dbReference>
<dbReference type="AlphaFoldDB" id="A0A0L0FN50"/>
<dbReference type="RefSeq" id="XP_014152112.1">
    <property type="nucleotide sequence ID" value="XM_014296637.1"/>
</dbReference>
<evidence type="ECO:0000313" key="1">
    <source>
        <dbReference type="EMBL" id="KNC78210.1"/>
    </source>
</evidence>
<sequence>MVQELAILRTRDPDSTITEFDRFRTVQVISEPKNNTRPTVRLFENVDHGKDVLDVPHFTNRLTKATANIWDLFGINRSVMLHLAHLVIVLDPMTEPILSLIPRLPHMGGLDVSEVRTDISQFDSIMNRYKRQGKPIPNTPSLLDACRDSYQTLTDSKTYPNLVGTWKRYVDMGPMYYLCHGWMKDVVHLRRAAWRFKLVSNKFWTEGRVKRPDTTSYNHKCRGLIHVLAPDDLDRSEPMVYFTKLNKLDYTWSHRFAVDENFLPENSNAKNSLAEKSYYASLPIVGMTCPAPRNGDYAVIPCGKRIVPPDGNAARGFDDLKLYIQIYMYHLKTKTYLRRVLDLDLGSIYYILQ</sequence>